<evidence type="ECO:0000259" key="7">
    <source>
        <dbReference type="PROSITE" id="PS50048"/>
    </source>
</evidence>
<feature type="region of interest" description="Disordered" evidence="6">
    <location>
        <begin position="162"/>
        <end position="182"/>
    </location>
</feature>
<evidence type="ECO:0000313" key="8">
    <source>
        <dbReference type="EMBL" id="KAF2793376.1"/>
    </source>
</evidence>
<dbReference type="GO" id="GO:0043565">
    <property type="term" value="F:sequence-specific DNA binding"/>
    <property type="evidence" value="ECO:0007669"/>
    <property type="project" value="TreeGrafter"/>
</dbReference>
<dbReference type="InterPro" id="IPR051711">
    <property type="entry name" value="Stress_Response_Reg"/>
</dbReference>
<dbReference type="Pfam" id="PF00172">
    <property type="entry name" value="Zn_clus"/>
    <property type="match status" value="1"/>
</dbReference>
<evidence type="ECO:0000256" key="5">
    <source>
        <dbReference type="ARBA" id="ARBA00023242"/>
    </source>
</evidence>
<organism evidence="8 9">
    <name type="scientific">Melanomma pulvis-pyrius CBS 109.77</name>
    <dbReference type="NCBI Taxonomy" id="1314802"/>
    <lineage>
        <taxon>Eukaryota</taxon>
        <taxon>Fungi</taxon>
        <taxon>Dikarya</taxon>
        <taxon>Ascomycota</taxon>
        <taxon>Pezizomycotina</taxon>
        <taxon>Dothideomycetes</taxon>
        <taxon>Pleosporomycetidae</taxon>
        <taxon>Pleosporales</taxon>
        <taxon>Melanommataceae</taxon>
        <taxon>Melanomma</taxon>
    </lineage>
</organism>
<dbReference type="InterPro" id="IPR036864">
    <property type="entry name" value="Zn2-C6_fun-type_DNA-bd_sf"/>
</dbReference>
<keyword evidence="5" id="KW-0539">Nucleus</keyword>
<dbReference type="PANTHER" id="PTHR47540">
    <property type="entry name" value="THIAMINE REPRESSIBLE GENES REGULATORY PROTEIN THI5"/>
    <property type="match status" value="1"/>
</dbReference>
<dbReference type="EMBL" id="MU001930">
    <property type="protein sequence ID" value="KAF2793376.1"/>
    <property type="molecule type" value="Genomic_DNA"/>
</dbReference>
<dbReference type="AlphaFoldDB" id="A0A6A6XAE6"/>
<keyword evidence="2" id="KW-0805">Transcription regulation</keyword>
<protein>
    <recommendedName>
        <fullName evidence="7">Zn(2)-C6 fungal-type domain-containing protein</fullName>
    </recommendedName>
</protein>
<dbReference type="SUPFAM" id="SSF57701">
    <property type="entry name" value="Zn2/Cys6 DNA-binding domain"/>
    <property type="match status" value="1"/>
</dbReference>
<dbReference type="GO" id="GO:0008270">
    <property type="term" value="F:zinc ion binding"/>
    <property type="evidence" value="ECO:0007669"/>
    <property type="project" value="InterPro"/>
</dbReference>
<keyword evidence="9" id="KW-1185">Reference proteome</keyword>
<proteinExistence type="predicted"/>
<dbReference type="OrthoDB" id="10261408at2759"/>
<evidence type="ECO:0000256" key="2">
    <source>
        <dbReference type="ARBA" id="ARBA00023015"/>
    </source>
</evidence>
<dbReference type="SMART" id="SM00066">
    <property type="entry name" value="GAL4"/>
    <property type="match status" value="1"/>
</dbReference>
<comment type="subcellular location">
    <subcellularLocation>
        <location evidence="1">Nucleus</location>
    </subcellularLocation>
</comment>
<feature type="region of interest" description="Disordered" evidence="6">
    <location>
        <begin position="1"/>
        <end position="20"/>
    </location>
</feature>
<dbReference type="GO" id="GO:0000981">
    <property type="term" value="F:DNA-binding transcription factor activity, RNA polymerase II-specific"/>
    <property type="evidence" value="ECO:0007669"/>
    <property type="project" value="InterPro"/>
</dbReference>
<dbReference type="GO" id="GO:0045944">
    <property type="term" value="P:positive regulation of transcription by RNA polymerase II"/>
    <property type="evidence" value="ECO:0007669"/>
    <property type="project" value="TreeGrafter"/>
</dbReference>
<dbReference type="PROSITE" id="PS50048">
    <property type="entry name" value="ZN2_CY6_FUNGAL_2"/>
    <property type="match status" value="1"/>
</dbReference>
<dbReference type="PANTHER" id="PTHR47540:SF2">
    <property type="entry name" value="ZN(II)2CYS6 TRANSCRIPTION FACTOR (EUROFUNG)"/>
    <property type="match status" value="1"/>
</dbReference>
<evidence type="ECO:0000256" key="6">
    <source>
        <dbReference type="SAM" id="MobiDB-lite"/>
    </source>
</evidence>
<reference evidence="8" key="1">
    <citation type="journal article" date="2020" name="Stud. Mycol.">
        <title>101 Dothideomycetes genomes: a test case for predicting lifestyles and emergence of pathogens.</title>
        <authorList>
            <person name="Haridas S."/>
            <person name="Albert R."/>
            <person name="Binder M."/>
            <person name="Bloem J."/>
            <person name="Labutti K."/>
            <person name="Salamov A."/>
            <person name="Andreopoulos B."/>
            <person name="Baker S."/>
            <person name="Barry K."/>
            <person name="Bills G."/>
            <person name="Bluhm B."/>
            <person name="Cannon C."/>
            <person name="Castanera R."/>
            <person name="Culley D."/>
            <person name="Daum C."/>
            <person name="Ezra D."/>
            <person name="Gonzalez J."/>
            <person name="Henrissat B."/>
            <person name="Kuo A."/>
            <person name="Liang C."/>
            <person name="Lipzen A."/>
            <person name="Lutzoni F."/>
            <person name="Magnuson J."/>
            <person name="Mondo S."/>
            <person name="Nolan M."/>
            <person name="Ohm R."/>
            <person name="Pangilinan J."/>
            <person name="Park H.-J."/>
            <person name="Ramirez L."/>
            <person name="Alfaro M."/>
            <person name="Sun H."/>
            <person name="Tritt A."/>
            <person name="Yoshinaga Y."/>
            <person name="Zwiers L.-H."/>
            <person name="Turgeon B."/>
            <person name="Goodwin S."/>
            <person name="Spatafora J."/>
            <person name="Crous P."/>
            <person name="Grigoriev I."/>
        </authorList>
    </citation>
    <scope>NUCLEOTIDE SEQUENCE</scope>
    <source>
        <strain evidence="8">CBS 109.77</strain>
    </source>
</reference>
<dbReference type="InterPro" id="IPR001138">
    <property type="entry name" value="Zn2Cys6_DnaBD"/>
</dbReference>
<evidence type="ECO:0000256" key="1">
    <source>
        <dbReference type="ARBA" id="ARBA00004123"/>
    </source>
</evidence>
<dbReference type="PROSITE" id="PS00463">
    <property type="entry name" value="ZN2_CY6_FUNGAL_1"/>
    <property type="match status" value="1"/>
</dbReference>
<dbReference type="Gene3D" id="4.10.240.10">
    <property type="entry name" value="Zn(2)-C6 fungal-type DNA-binding domain"/>
    <property type="match status" value="1"/>
</dbReference>
<evidence type="ECO:0000256" key="4">
    <source>
        <dbReference type="ARBA" id="ARBA00023163"/>
    </source>
</evidence>
<dbReference type="GO" id="GO:0005634">
    <property type="term" value="C:nucleus"/>
    <property type="evidence" value="ECO:0007669"/>
    <property type="project" value="UniProtKB-SubCell"/>
</dbReference>
<feature type="domain" description="Zn(2)-C6 fungal-type" evidence="7">
    <location>
        <begin position="188"/>
        <end position="217"/>
    </location>
</feature>
<keyword evidence="4" id="KW-0804">Transcription</keyword>
<evidence type="ECO:0000256" key="3">
    <source>
        <dbReference type="ARBA" id="ARBA00023125"/>
    </source>
</evidence>
<accession>A0A6A6XAE6</accession>
<name>A0A6A6XAE6_9PLEO</name>
<gene>
    <name evidence="8" type="ORF">K505DRAFT_362040</name>
</gene>
<dbReference type="Proteomes" id="UP000799757">
    <property type="component" value="Unassembled WGS sequence"/>
</dbReference>
<feature type="region of interest" description="Disordered" evidence="6">
    <location>
        <begin position="59"/>
        <end position="96"/>
    </location>
</feature>
<dbReference type="CDD" id="cd00067">
    <property type="entry name" value="GAL4"/>
    <property type="match status" value="1"/>
</dbReference>
<keyword evidence="3" id="KW-0238">DNA-binding</keyword>
<evidence type="ECO:0000313" key="9">
    <source>
        <dbReference type="Proteomes" id="UP000799757"/>
    </source>
</evidence>
<sequence>MAKQKRQRLKDKSLSKDGPLVDDEVVKQLHEVKGMCKDPVVELATKIFGFDKTEYIDRLAPGEPVDAPPRSSTAPVEPVGDPEDPSSIPTSDPRHWLDPVLKKGDKSDFQHSLLAHPPPPECFLKDLTADELLAEVFPPGSLIRKDPGFWQREYIWNDLTLGTQEEEEEAPPPPPKRRSTGLTYSKRACDNCRRNKAKCDGEDPCTRCFKKRFKCTWNAAPKERGRFGEGRDAGFHCI</sequence>